<dbReference type="GO" id="GO:0036205">
    <property type="term" value="P:histone catabolic process"/>
    <property type="evidence" value="ECO:0007669"/>
    <property type="project" value="TreeGrafter"/>
</dbReference>
<dbReference type="InterPro" id="IPR001965">
    <property type="entry name" value="Znf_PHD"/>
</dbReference>
<dbReference type="InterPro" id="IPR013083">
    <property type="entry name" value="Znf_RING/FYVE/PHD"/>
</dbReference>
<feature type="compositionally biased region" description="Polar residues" evidence="5">
    <location>
        <begin position="525"/>
        <end position="538"/>
    </location>
</feature>
<protein>
    <recommendedName>
        <fullName evidence="11">PHD finger and BAH domain-containing protein</fullName>
    </recommendedName>
</protein>
<evidence type="ECO:0000259" key="7">
    <source>
        <dbReference type="PROSITE" id="PS51156"/>
    </source>
</evidence>
<dbReference type="Pfam" id="PF13831">
    <property type="entry name" value="PHD_2"/>
    <property type="match status" value="1"/>
</dbReference>
<dbReference type="InterPro" id="IPR029617">
    <property type="entry name" value="Snt2"/>
</dbReference>
<evidence type="ECO:0000256" key="3">
    <source>
        <dbReference type="ARBA" id="ARBA00022833"/>
    </source>
</evidence>
<dbReference type="InterPro" id="IPR001025">
    <property type="entry name" value="BAH_dom"/>
</dbReference>
<dbReference type="PROSITE" id="PS51156">
    <property type="entry name" value="ELM2"/>
    <property type="match status" value="1"/>
</dbReference>
<dbReference type="SUPFAM" id="SSF57903">
    <property type="entry name" value="FYVE/PHD zinc finger"/>
    <property type="match status" value="2"/>
</dbReference>
<feature type="region of interest" description="Disordered" evidence="5">
    <location>
        <begin position="1097"/>
        <end position="1117"/>
    </location>
</feature>
<feature type="compositionally biased region" description="Low complexity" evidence="5">
    <location>
        <begin position="85"/>
        <end position="103"/>
    </location>
</feature>
<feature type="region of interest" description="Disordered" evidence="5">
    <location>
        <begin position="1494"/>
        <end position="1713"/>
    </location>
</feature>
<organism evidence="9 10">
    <name type="scientific">Lentithecium fluviatile CBS 122367</name>
    <dbReference type="NCBI Taxonomy" id="1168545"/>
    <lineage>
        <taxon>Eukaryota</taxon>
        <taxon>Fungi</taxon>
        <taxon>Dikarya</taxon>
        <taxon>Ascomycota</taxon>
        <taxon>Pezizomycotina</taxon>
        <taxon>Dothideomycetes</taxon>
        <taxon>Pleosporomycetidae</taxon>
        <taxon>Pleosporales</taxon>
        <taxon>Massarineae</taxon>
        <taxon>Lentitheciaceae</taxon>
        <taxon>Lentithecium</taxon>
    </lineage>
</organism>
<feature type="domain" description="BAH" evidence="6">
    <location>
        <begin position="283"/>
        <end position="401"/>
    </location>
</feature>
<feature type="compositionally biased region" description="Low complexity" evidence="5">
    <location>
        <begin position="982"/>
        <end position="998"/>
    </location>
</feature>
<accession>A0A6G1IXN2</accession>
<dbReference type="Gene3D" id="2.30.30.490">
    <property type="match status" value="1"/>
</dbReference>
<reference evidence="9" key="1">
    <citation type="journal article" date="2020" name="Stud. Mycol.">
        <title>101 Dothideomycetes genomes: a test case for predicting lifestyles and emergence of pathogens.</title>
        <authorList>
            <person name="Haridas S."/>
            <person name="Albert R."/>
            <person name="Binder M."/>
            <person name="Bloem J."/>
            <person name="Labutti K."/>
            <person name="Salamov A."/>
            <person name="Andreopoulos B."/>
            <person name="Baker S."/>
            <person name="Barry K."/>
            <person name="Bills G."/>
            <person name="Bluhm B."/>
            <person name="Cannon C."/>
            <person name="Castanera R."/>
            <person name="Culley D."/>
            <person name="Daum C."/>
            <person name="Ezra D."/>
            <person name="Gonzalez J."/>
            <person name="Henrissat B."/>
            <person name="Kuo A."/>
            <person name="Liang C."/>
            <person name="Lipzen A."/>
            <person name="Lutzoni F."/>
            <person name="Magnuson J."/>
            <person name="Mondo S."/>
            <person name="Nolan M."/>
            <person name="Ohm R."/>
            <person name="Pangilinan J."/>
            <person name="Park H.-J."/>
            <person name="Ramirez L."/>
            <person name="Alfaro M."/>
            <person name="Sun H."/>
            <person name="Tritt A."/>
            <person name="Yoshinaga Y."/>
            <person name="Zwiers L.-H."/>
            <person name="Turgeon B."/>
            <person name="Goodwin S."/>
            <person name="Spatafora J."/>
            <person name="Crous P."/>
            <person name="Grigoriev I."/>
        </authorList>
    </citation>
    <scope>NUCLEOTIDE SEQUENCE</scope>
    <source>
        <strain evidence="9">CBS 122367</strain>
    </source>
</reference>
<dbReference type="InterPro" id="IPR034732">
    <property type="entry name" value="EPHD"/>
</dbReference>
<dbReference type="GO" id="GO:0004842">
    <property type="term" value="F:ubiquitin-protein transferase activity"/>
    <property type="evidence" value="ECO:0007669"/>
    <property type="project" value="TreeGrafter"/>
</dbReference>
<feature type="compositionally biased region" description="Polar residues" evidence="5">
    <location>
        <begin position="225"/>
        <end position="239"/>
    </location>
</feature>
<evidence type="ECO:0000256" key="5">
    <source>
        <dbReference type="SAM" id="MobiDB-lite"/>
    </source>
</evidence>
<feature type="compositionally biased region" description="Basic and acidic residues" evidence="5">
    <location>
        <begin position="999"/>
        <end position="1008"/>
    </location>
</feature>
<feature type="compositionally biased region" description="Polar residues" evidence="5">
    <location>
        <begin position="145"/>
        <end position="157"/>
    </location>
</feature>
<gene>
    <name evidence="9" type="ORF">K458DRAFT_306366</name>
</gene>
<dbReference type="InterPro" id="IPR000949">
    <property type="entry name" value="ELM2_dom"/>
</dbReference>
<feature type="compositionally biased region" description="Pro residues" evidence="5">
    <location>
        <begin position="1531"/>
        <end position="1548"/>
    </location>
</feature>
<sequence>MVDVRNGGAAGEASEAMNEATTEQTRAEESAQPSAAVSTTTQEDMPPSKAPSKASSTRTSTPAAAAADLSDSAHSANGTPAPPEQAAQSQSTTTAASNTSNASGKALQDVPAAPYGTRSRNRPGTSRINYAEDVEMDFEMAPAASNGNTSDPSSRGSAATEGGQSTGVGGKKSSNAGGPGNASWGTSAPHPKDNPPNPETQGTATSVPSPAPAPALPTKRRKNATSHATNGSHANTAAPSQAGARRANSAAVAPNSTRETNMLTFENTGARLKNNRLVADDGQTVSINDQVYLVCEPPGEPYYLCRVMEFIHVDNDPKERVESMRVNWFYRPRDVQRYNNDTRLVYATMHSDLCPITSLRGKCQILHRSEIDDLDEYRKTKDSFWFNQVFDRFIHRWYDVIPTSQVINVPDRVKKALDERWKYICLETSRVKELTSAVKTCKRCVGFCATNDSVECAVCRNTYHMNCVRPPLLKKPSRGFAWACGPCSRAQEKKLEARRTPLQVSGNDEADEEEMLDEEEEDVNGATTAPSPNDSESQMDLHPGTQAEIALAKMWPMRYLGIHCRVEDALQYDDRAIYPRASSRLGPRHQANVNVWHGRPVELVKPAEIKKRYVKAAGHKKDTKLSKETVAAIEADKAEKAKRPKWVMDEPPGYVRRGEDLPNKDNKCTAELIFKMPPLGVHSTRGEDDGPTITPEQVEAYMTRAKALAKPYVGVESYSTNFLDKCLTLLTKHQYDVEAALKQVKKLDKRKDLKEPELTKEEEKKWNEGVAKYGSEIRNVRLHTSKTMFYGDAVRYYYMWKKTDKGKEIWGSYSNRKGKNRKAETDPQTRLLDDIAHNQDDSAFDNEKATQRKRSFQCKFCNARHSRQWRRAPGASPGQTVAADGRTSKDKSSGFVVALCQRCANLWRKYAVKWENTDEIARKVAQGGGKAWKRRIDEELLREVYAATSEVGALNGIPDYVDAPAATAQPVAEPPKKKHKTGAAGAADSGSSTPFSEPVSRKKEKEKPPPPPKAPTPPPVPAQPRLRQLPCAVCRQLEGTRLECAACRMNVHKACYGIEEGRQVNKWFCDTCKNDKKESVSYNYECVLCPQRPNEPDLYEPPKVSHKKKTDREREKERLEKELVEKAREEYRLKQQEKGRPIFPREPLKRTADNNWVHVYCALWHPETKFSSATRLDMVEGVGAPSLRYDVICKICKTNGGACVSCQQCPANFHVSCAHSAGYIFGFDITPVKATRRDTVSTVTLNGETGSMTAAIWCKEHSPKTIVHSMNEEVEGTDMIALQLYAREFKQADLTLTGTARKANLVDQSTRIIPQPAPIQGNRRTSTVANQTPTSARGRQSNAGLAIKEEELAETITSKPERKCVRCNIDASPRWWKVEEVTESAQNGSRVVDGLMTTNGNSGRAIQAEQDSHREQSQPVNGSVDHPMTDAPPVRLQDQTTRLKVDTDVGIARPASYMCQKCHWKQLNAPDEPEERERSVSVLVEPQILPLRSPPAQPFVAPPPPPPPVALGPPWLTPQQPPPLSAWHSNGPPPGPPPHQPPHQPPPHVLHNGIGHGPHPGPINHPTPFHAPYNPVHQANGYPPYSAPPVHSHMPAAPPRGPYAPPHPPNGGPPPPLHLANGGIRANGMHSPRVPFSPTHPHGHNPSRSTESPFSAPPPPQMPFPPMHHGSPAPGRPSTPRDVPMRDVPPSTAPPERMSTGASASPSLRNLLH</sequence>
<keyword evidence="10" id="KW-1185">Reference proteome</keyword>
<dbReference type="FunFam" id="2.30.30.490:FF:000018">
    <property type="entry name" value="Lid2 complex component snt2"/>
    <property type="match status" value="1"/>
</dbReference>
<keyword evidence="2" id="KW-0863">Zinc-finger</keyword>
<dbReference type="InterPro" id="IPR019787">
    <property type="entry name" value="Znf_PHD-finger"/>
</dbReference>
<evidence type="ECO:0000256" key="2">
    <source>
        <dbReference type="ARBA" id="ARBA00022771"/>
    </source>
</evidence>
<dbReference type="Pfam" id="PF13832">
    <property type="entry name" value="zf-HC5HC2H_2"/>
    <property type="match status" value="1"/>
</dbReference>
<dbReference type="CDD" id="cd15497">
    <property type="entry name" value="PHD1_Snt2p_like"/>
    <property type="match status" value="1"/>
</dbReference>
<evidence type="ECO:0000259" key="6">
    <source>
        <dbReference type="PROSITE" id="PS51038"/>
    </source>
</evidence>
<dbReference type="GO" id="GO:0008270">
    <property type="term" value="F:zinc ion binding"/>
    <property type="evidence" value="ECO:0007669"/>
    <property type="project" value="UniProtKB-KW"/>
</dbReference>
<dbReference type="Proteomes" id="UP000799291">
    <property type="component" value="Unassembled WGS sequence"/>
</dbReference>
<dbReference type="CDD" id="cd15571">
    <property type="entry name" value="ePHD"/>
    <property type="match status" value="1"/>
</dbReference>
<dbReference type="SMART" id="SM00439">
    <property type="entry name" value="BAH"/>
    <property type="match status" value="1"/>
</dbReference>
<feature type="compositionally biased region" description="Polar residues" evidence="5">
    <location>
        <begin position="31"/>
        <end position="43"/>
    </location>
</feature>
<feature type="region of interest" description="Disordered" evidence="5">
    <location>
        <begin position="1"/>
        <end position="258"/>
    </location>
</feature>
<keyword evidence="3" id="KW-0862">Zinc</keyword>
<evidence type="ECO:0000313" key="9">
    <source>
        <dbReference type="EMBL" id="KAF2682723.1"/>
    </source>
</evidence>
<feature type="region of interest" description="Disordered" evidence="5">
    <location>
        <begin position="1399"/>
        <end position="1433"/>
    </location>
</feature>
<feature type="compositionally biased region" description="Polar residues" evidence="5">
    <location>
        <begin position="1700"/>
        <end position="1713"/>
    </location>
</feature>
<feature type="region of interest" description="Disordered" evidence="5">
    <location>
        <begin position="495"/>
        <end position="540"/>
    </location>
</feature>
<feature type="domain" description="ELM2" evidence="7">
    <location>
        <begin position="581"/>
        <end position="748"/>
    </location>
</feature>
<dbReference type="Gene3D" id="3.30.40.10">
    <property type="entry name" value="Zinc/RING finger domain, C3HC4 (zinc finger)"/>
    <property type="match status" value="3"/>
</dbReference>
<evidence type="ECO:0000313" key="10">
    <source>
        <dbReference type="Proteomes" id="UP000799291"/>
    </source>
</evidence>
<dbReference type="PROSITE" id="PS51805">
    <property type="entry name" value="EPHD"/>
    <property type="match status" value="1"/>
</dbReference>
<feature type="compositionally biased region" description="Polar residues" evidence="5">
    <location>
        <begin position="1322"/>
        <end position="1341"/>
    </location>
</feature>
<feature type="compositionally biased region" description="Low complexity" evidence="5">
    <location>
        <begin position="50"/>
        <end position="76"/>
    </location>
</feature>
<feature type="region of interest" description="Disordered" evidence="5">
    <location>
        <begin position="969"/>
        <end position="1024"/>
    </location>
</feature>
<keyword evidence="4" id="KW-0539">Nucleus</keyword>
<feature type="compositionally biased region" description="Acidic residues" evidence="5">
    <location>
        <begin position="508"/>
        <end position="523"/>
    </location>
</feature>
<evidence type="ECO:0000259" key="8">
    <source>
        <dbReference type="PROSITE" id="PS51805"/>
    </source>
</evidence>
<feature type="compositionally biased region" description="Pro residues" evidence="5">
    <location>
        <begin position="1596"/>
        <end position="1617"/>
    </location>
</feature>
<dbReference type="PANTHER" id="PTHR47672:SF1">
    <property type="entry name" value="E3 UBIQUITIN-PROTEIN LIGASE SNT2"/>
    <property type="match status" value="1"/>
</dbReference>
<feature type="domain" description="PHD-type" evidence="8">
    <location>
        <begin position="1127"/>
        <end position="1262"/>
    </location>
</feature>
<name>A0A6G1IXN2_9PLEO</name>
<keyword evidence="1" id="KW-0479">Metal-binding</keyword>
<dbReference type="EMBL" id="MU005586">
    <property type="protein sequence ID" value="KAF2682723.1"/>
    <property type="molecule type" value="Genomic_DNA"/>
</dbReference>
<dbReference type="OrthoDB" id="336088at2759"/>
<dbReference type="GO" id="GO:0003682">
    <property type="term" value="F:chromatin binding"/>
    <property type="evidence" value="ECO:0007669"/>
    <property type="project" value="InterPro"/>
</dbReference>
<dbReference type="PROSITE" id="PS51038">
    <property type="entry name" value="BAH"/>
    <property type="match status" value="1"/>
</dbReference>
<feature type="region of interest" description="Disordered" evidence="5">
    <location>
        <begin position="1317"/>
        <end position="1341"/>
    </location>
</feature>
<evidence type="ECO:0000256" key="4">
    <source>
        <dbReference type="ARBA" id="ARBA00023242"/>
    </source>
</evidence>
<dbReference type="InterPro" id="IPR043151">
    <property type="entry name" value="BAH_sf"/>
</dbReference>
<dbReference type="SMART" id="SM00249">
    <property type="entry name" value="PHD"/>
    <property type="match status" value="3"/>
</dbReference>
<proteinExistence type="predicted"/>
<feature type="compositionally biased region" description="Pro residues" evidence="5">
    <location>
        <begin position="1494"/>
        <end position="1524"/>
    </location>
</feature>
<dbReference type="Pfam" id="PF01426">
    <property type="entry name" value="BAH"/>
    <property type="match status" value="1"/>
</dbReference>
<feature type="compositionally biased region" description="Low complexity" evidence="5">
    <location>
        <begin position="242"/>
        <end position="256"/>
    </location>
</feature>
<evidence type="ECO:0008006" key="11">
    <source>
        <dbReference type="Google" id="ProtNLM"/>
    </source>
</evidence>
<evidence type="ECO:0000256" key="1">
    <source>
        <dbReference type="ARBA" id="ARBA00022723"/>
    </source>
</evidence>
<feature type="compositionally biased region" description="Pro residues" evidence="5">
    <location>
        <begin position="1655"/>
        <end position="1666"/>
    </location>
</feature>
<dbReference type="GO" id="GO:0048189">
    <property type="term" value="C:Lid2 complex"/>
    <property type="evidence" value="ECO:0007669"/>
    <property type="project" value="TreeGrafter"/>
</dbReference>
<feature type="compositionally biased region" description="Pro residues" evidence="5">
    <location>
        <begin position="1009"/>
        <end position="1022"/>
    </location>
</feature>
<dbReference type="InterPro" id="IPR011011">
    <property type="entry name" value="Znf_FYVE_PHD"/>
</dbReference>
<dbReference type="Pfam" id="PF00628">
    <property type="entry name" value="PHD"/>
    <property type="match status" value="1"/>
</dbReference>
<dbReference type="PANTHER" id="PTHR47672">
    <property type="entry name" value="E3 UBIQUITIN-PROTEIN LIGASE SNT2"/>
    <property type="match status" value="1"/>
</dbReference>